<feature type="transmembrane region" description="Helical" evidence="17">
    <location>
        <begin position="491"/>
        <end position="518"/>
    </location>
</feature>
<feature type="compositionally biased region" description="Basic and acidic residues" evidence="18">
    <location>
        <begin position="1168"/>
        <end position="1184"/>
    </location>
</feature>
<evidence type="ECO:0000256" key="15">
    <source>
        <dbReference type="ARBA" id="ARBA00048694"/>
    </source>
</evidence>
<keyword evidence="9 17" id="KW-0067">ATP-binding</keyword>
<feature type="transmembrane region" description="Helical" evidence="17">
    <location>
        <begin position="986"/>
        <end position="1012"/>
    </location>
</feature>
<evidence type="ECO:0000256" key="12">
    <source>
        <dbReference type="ARBA" id="ARBA00022989"/>
    </source>
</evidence>
<evidence type="ECO:0000313" key="21">
    <source>
        <dbReference type="Proteomes" id="UP000073492"/>
    </source>
</evidence>
<evidence type="ECO:0000256" key="3">
    <source>
        <dbReference type="ARBA" id="ARBA00022554"/>
    </source>
</evidence>
<feature type="compositionally biased region" description="Low complexity" evidence="18">
    <location>
        <begin position="39"/>
        <end position="48"/>
    </location>
</feature>
<dbReference type="Pfam" id="PF00122">
    <property type="entry name" value="E1-E2_ATPase"/>
    <property type="match status" value="1"/>
</dbReference>
<dbReference type="InterPro" id="IPR023214">
    <property type="entry name" value="HAD_sf"/>
</dbReference>
<evidence type="ECO:0000313" key="20">
    <source>
        <dbReference type="EMBL" id="KXS96267.1"/>
    </source>
</evidence>
<dbReference type="InterPro" id="IPR008250">
    <property type="entry name" value="ATPase_P-typ_transduc_dom_A_sf"/>
</dbReference>
<name>A0A139H1D2_9PEZI</name>
<evidence type="ECO:0000256" key="6">
    <source>
        <dbReference type="ARBA" id="ARBA00022723"/>
    </source>
</evidence>
<gene>
    <name evidence="20" type="ORF">AC579_7598</name>
</gene>
<feature type="transmembrane region" description="Helical" evidence="17">
    <location>
        <begin position="943"/>
        <end position="965"/>
    </location>
</feature>
<keyword evidence="5 17" id="KW-0812">Transmembrane</keyword>
<keyword evidence="14 17" id="KW-0472">Membrane</keyword>
<comment type="function">
    <text evidence="16">This magnesium-dependent enzyme catalyzes the hydrolysis of ATP coupled with the transport of calcium. Transports the calcium to the vacuole and participates in the control of the cytosolic free calcium.</text>
</comment>
<keyword evidence="12 17" id="KW-1133">Transmembrane helix</keyword>
<dbReference type="SUPFAM" id="SSF81653">
    <property type="entry name" value="Calcium ATPase, transduction domain A"/>
    <property type="match status" value="1"/>
</dbReference>
<evidence type="ECO:0000256" key="13">
    <source>
        <dbReference type="ARBA" id="ARBA00023065"/>
    </source>
</evidence>
<keyword evidence="4 17" id="KW-0109">Calcium transport</keyword>
<comment type="subcellular location">
    <subcellularLocation>
        <location evidence="17">Membrane</location>
        <topology evidence="17">Multi-pass membrane protein</topology>
    </subcellularLocation>
    <subcellularLocation>
        <location evidence="1">Vacuole membrane</location>
        <topology evidence="1">Multi-pass membrane protein</topology>
    </subcellularLocation>
</comment>
<dbReference type="SMART" id="SM00831">
    <property type="entry name" value="Cation_ATPase_N"/>
    <property type="match status" value="1"/>
</dbReference>
<dbReference type="SFLD" id="SFLDS00003">
    <property type="entry name" value="Haloacid_Dehalogenase"/>
    <property type="match status" value="1"/>
</dbReference>
<feature type="transmembrane region" description="Helical" evidence="17">
    <location>
        <begin position="916"/>
        <end position="937"/>
    </location>
</feature>
<organism evidence="20 21">
    <name type="scientific">Pseudocercospora musae</name>
    <dbReference type="NCBI Taxonomy" id="113226"/>
    <lineage>
        <taxon>Eukaryota</taxon>
        <taxon>Fungi</taxon>
        <taxon>Dikarya</taxon>
        <taxon>Ascomycota</taxon>
        <taxon>Pezizomycotina</taxon>
        <taxon>Dothideomycetes</taxon>
        <taxon>Dothideomycetidae</taxon>
        <taxon>Mycosphaerellales</taxon>
        <taxon>Mycosphaerellaceae</taxon>
        <taxon>Pseudocercospora</taxon>
    </lineage>
</organism>
<dbReference type="Gene3D" id="3.40.1110.10">
    <property type="entry name" value="Calcium-transporting ATPase, cytoplasmic domain N"/>
    <property type="match status" value="1"/>
</dbReference>
<evidence type="ECO:0000256" key="4">
    <source>
        <dbReference type="ARBA" id="ARBA00022568"/>
    </source>
</evidence>
<dbReference type="GO" id="GO:0005774">
    <property type="term" value="C:vacuolar membrane"/>
    <property type="evidence" value="ECO:0007669"/>
    <property type="project" value="UniProtKB-SubCell"/>
</dbReference>
<evidence type="ECO:0000256" key="16">
    <source>
        <dbReference type="ARBA" id="ARBA00059328"/>
    </source>
</evidence>
<feature type="region of interest" description="Disordered" evidence="18">
    <location>
        <begin position="27"/>
        <end position="55"/>
    </location>
</feature>
<feature type="transmembrane region" description="Helical" evidence="17">
    <location>
        <begin position="244"/>
        <end position="266"/>
    </location>
</feature>
<dbReference type="InterPro" id="IPR001757">
    <property type="entry name" value="P_typ_ATPase"/>
</dbReference>
<keyword evidence="6" id="KW-0479">Metal-binding</keyword>
<dbReference type="InterPro" id="IPR023298">
    <property type="entry name" value="ATPase_P-typ_TM_dom_sf"/>
</dbReference>
<evidence type="ECO:0000256" key="2">
    <source>
        <dbReference type="ARBA" id="ARBA00022448"/>
    </source>
</evidence>
<keyword evidence="7 17" id="KW-0547">Nucleotide-binding</keyword>
<reference evidence="20 21" key="1">
    <citation type="submission" date="2015-07" db="EMBL/GenBank/DDBJ databases">
        <title>Comparative genomics of the Sigatoka disease complex on banana suggests a link between parallel evolutionary changes in Pseudocercospora fijiensis and Pseudocercospora eumusae and increased virulence on the banana host.</title>
        <authorList>
            <person name="Chang T.-C."/>
            <person name="Salvucci A."/>
            <person name="Crous P.W."/>
            <person name="Stergiopoulos I."/>
        </authorList>
    </citation>
    <scope>NUCLEOTIDE SEQUENCE [LARGE SCALE GENOMIC DNA]</scope>
    <source>
        <strain evidence="20 21">CBS 116634</strain>
    </source>
</reference>
<dbReference type="OrthoDB" id="3352408at2759"/>
<dbReference type="NCBIfam" id="TIGR01494">
    <property type="entry name" value="ATPase_P-type"/>
    <property type="match status" value="2"/>
</dbReference>
<dbReference type="InterPro" id="IPR036412">
    <property type="entry name" value="HAD-like_sf"/>
</dbReference>
<dbReference type="PANTHER" id="PTHR24093:SF346">
    <property type="entry name" value="CALCIUM-TRANSPORTING ATPASE"/>
    <property type="match status" value="1"/>
</dbReference>
<protein>
    <recommendedName>
        <fullName evidence="17">Calcium-transporting ATPase</fullName>
        <ecNumber evidence="17">7.2.2.10</ecNumber>
    </recommendedName>
</protein>
<dbReference type="STRING" id="113226.A0A139H1D2"/>
<dbReference type="InterPro" id="IPR044492">
    <property type="entry name" value="P_typ_ATPase_HD_dom"/>
</dbReference>
<keyword evidence="10" id="KW-0460">Magnesium</keyword>
<dbReference type="PROSITE" id="PS00154">
    <property type="entry name" value="ATPASE_E1_E2"/>
    <property type="match status" value="1"/>
</dbReference>
<evidence type="ECO:0000256" key="10">
    <source>
        <dbReference type="ARBA" id="ARBA00022842"/>
    </source>
</evidence>
<feature type="transmembrane region" description="Helical" evidence="17">
    <location>
        <begin position="450"/>
        <end position="471"/>
    </location>
</feature>
<dbReference type="Pfam" id="PF00690">
    <property type="entry name" value="Cation_ATPase_N"/>
    <property type="match status" value="1"/>
</dbReference>
<dbReference type="PRINTS" id="PR00120">
    <property type="entry name" value="HATPASE"/>
</dbReference>
<evidence type="ECO:0000256" key="11">
    <source>
        <dbReference type="ARBA" id="ARBA00022967"/>
    </source>
</evidence>
<dbReference type="Pfam" id="PF13246">
    <property type="entry name" value="Cation_ATPase"/>
    <property type="match status" value="1"/>
</dbReference>
<keyword evidence="3" id="KW-0926">Vacuole</keyword>
<dbReference type="SUPFAM" id="SSF56784">
    <property type="entry name" value="HAD-like"/>
    <property type="match status" value="1"/>
</dbReference>
<dbReference type="NCBIfam" id="TIGR01517">
    <property type="entry name" value="ATPase-IIB_Ca"/>
    <property type="match status" value="1"/>
</dbReference>
<feature type="transmembrane region" description="Helical" evidence="17">
    <location>
        <begin position="1095"/>
        <end position="1113"/>
    </location>
</feature>
<sequence>MQHDFFDHRIAEKRSCVAMAGNPSLPRIDVDLTGDNENEITPTTPNNTRDTPGSPNMLAIPIWNGRDRSLSGSTQFSTLKVPNSSYGEKGSSASSIFSHVELEDALKPDPGHERDFEVKDNKFAFSPGQLNKLLNPKSLAAYKALGGIRGIERGLRTDLQSGLSADESTLDGCVTFDEATQYGEKTKHLGWDEVPLNPVAHQAATEAGKGSFIDRLRVYSNNALPEKKATPLWKLIWMAYNDKVLILLTVAAAISLALGLYETFGVDHPPGSPPPVDWIEGCAICIAIIIVVLVGSLNDYQKERAFVKLNAKKENREVKVIRSGKSVMISVHDVLAGDILHLEPGDMIPVDGIFIGGHNVKCDESSATGESDALKKIGGEQVMRMLEEGHTHLTTMDCFIISGSKVLEGIGTYMATSVGVNSSYGKILMAMRVDMQPTPLQVKLDGLATAIAKLGTASALLLFFVLLFRFVAQLGSDPRTSEQKASAFLDILIVAVTVIVVAVPEGLPLAVTLALAFATTRLVKLNNLVRILKSCETMGNATTVCSDKTGTLTTNVMTVVTGTFGERSFDDKNKTGSEITTHAFAQQLSNEERRALVEAIAVNSTAFESDDGGFVGSKTETALLLFARVLGMGPVSEERANARIVQLMPFDSARKCMGAVVKLADGSYKLLIKGASEILLGHSTQIAHSGVVRELTAEDCERLESAIDSYAQQSLRTIALISRNFTQWPPADCAVDDDQNSADMDLCLKDMTFDGLVGIQDPVRPGVSEAVAKCHHAGVSVRMVTGDNVTTAKAIATECGIYTGGVVMEGPVFRTLNEQQMNDLLPKLQVLARSSPEDKRILVTALRGQGEIVAVTGDGTNDGPALKAADIGFSMGIAGTEVAKEASAIILMDDNFASILTALMWGRAVNDAVRKFLQFQITVNITAVIITFVSAVANADMKSVLTAVQLLWINLIMDSMAALALASDAPTEEILDRKPAKRSAPLISVIMWKMIIGQAIYQLVVTFILYYVGPSILNYPADGSEIRSVVFNTFVWFQVFNMLNNRRLDNKFNIFVGAHRNYFFLGILAIMIGCQIMIMYVGGRAFSIQRIDGQDWAISIILGLLSLPWAVLVRLFPDAWFTAIAKVVAWPVVQIYRPLSRWTHAASRKTRSLRRKRTESEDVASVAEQDKKEADARGKADVESRGNVLHVD</sequence>
<evidence type="ECO:0000256" key="7">
    <source>
        <dbReference type="ARBA" id="ARBA00022741"/>
    </source>
</evidence>
<dbReference type="GO" id="GO:0006874">
    <property type="term" value="P:intracellular calcium ion homeostasis"/>
    <property type="evidence" value="ECO:0007669"/>
    <property type="project" value="TreeGrafter"/>
</dbReference>
<keyword evidence="11" id="KW-1278">Translocase</keyword>
<dbReference type="Gene3D" id="1.20.1110.10">
    <property type="entry name" value="Calcium-transporting ATPase, transmembrane domain"/>
    <property type="match status" value="1"/>
</dbReference>
<comment type="caution">
    <text evidence="20">The sequence shown here is derived from an EMBL/GenBank/DDBJ whole genome shotgun (WGS) entry which is preliminary data.</text>
</comment>
<feature type="transmembrane region" description="Helical" evidence="17">
    <location>
        <begin position="278"/>
        <end position="298"/>
    </location>
</feature>
<evidence type="ECO:0000256" key="18">
    <source>
        <dbReference type="SAM" id="MobiDB-lite"/>
    </source>
</evidence>
<evidence type="ECO:0000259" key="19">
    <source>
        <dbReference type="SMART" id="SM00831"/>
    </source>
</evidence>
<dbReference type="InterPro" id="IPR006068">
    <property type="entry name" value="ATPase_P-typ_cation-transptr_C"/>
</dbReference>
<dbReference type="InterPro" id="IPR023299">
    <property type="entry name" value="ATPase_P-typ_cyto_dom_N"/>
</dbReference>
<feature type="region of interest" description="Disordered" evidence="18">
    <location>
        <begin position="1151"/>
        <end position="1192"/>
    </location>
</feature>
<evidence type="ECO:0000256" key="8">
    <source>
        <dbReference type="ARBA" id="ARBA00022837"/>
    </source>
</evidence>
<comment type="caution">
    <text evidence="17">Lacks conserved residue(s) required for the propagation of feature annotation.</text>
</comment>
<keyword evidence="8 17" id="KW-0106">Calcium</keyword>
<keyword evidence="2 17" id="KW-0813">Transport</keyword>
<evidence type="ECO:0000256" key="1">
    <source>
        <dbReference type="ARBA" id="ARBA00004128"/>
    </source>
</evidence>
<dbReference type="InterPro" id="IPR059000">
    <property type="entry name" value="ATPase_P-type_domA"/>
</dbReference>
<proteinExistence type="inferred from homology"/>
<dbReference type="Proteomes" id="UP000073492">
    <property type="component" value="Unassembled WGS sequence"/>
</dbReference>
<comment type="similarity">
    <text evidence="17">Belongs to the cation transport ATPase (P-type) (TC 3.A.3) family.</text>
</comment>
<dbReference type="GO" id="GO:0046872">
    <property type="term" value="F:metal ion binding"/>
    <property type="evidence" value="ECO:0007669"/>
    <property type="project" value="UniProtKB-KW"/>
</dbReference>
<dbReference type="InterPro" id="IPR006408">
    <property type="entry name" value="P-type_ATPase_IIB"/>
</dbReference>
<dbReference type="FunFam" id="2.70.150.10:FF:000028">
    <property type="entry name" value="Calcium-transporting ATPase"/>
    <property type="match status" value="1"/>
</dbReference>
<evidence type="ECO:0000256" key="14">
    <source>
        <dbReference type="ARBA" id="ARBA00023136"/>
    </source>
</evidence>
<dbReference type="Gene3D" id="3.40.50.1000">
    <property type="entry name" value="HAD superfamily/HAD-like"/>
    <property type="match status" value="1"/>
</dbReference>
<dbReference type="EMBL" id="LFZO01000840">
    <property type="protein sequence ID" value="KXS96267.1"/>
    <property type="molecule type" value="Genomic_DNA"/>
</dbReference>
<dbReference type="PRINTS" id="PR00119">
    <property type="entry name" value="CATATPASE"/>
</dbReference>
<feature type="transmembrane region" description="Helical" evidence="17">
    <location>
        <begin position="1062"/>
        <end position="1083"/>
    </location>
</feature>
<evidence type="ECO:0000256" key="17">
    <source>
        <dbReference type="RuleBase" id="RU361146"/>
    </source>
</evidence>
<comment type="function">
    <text evidence="17">Catalyzes the hydrolysis of ATP coupled with the transport of calcium.</text>
</comment>
<dbReference type="GO" id="GO:0005388">
    <property type="term" value="F:P-type calcium transporter activity"/>
    <property type="evidence" value="ECO:0007669"/>
    <property type="project" value="UniProtKB-EC"/>
</dbReference>
<dbReference type="Gene3D" id="2.70.150.10">
    <property type="entry name" value="Calcium-transporting ATPase, cytoplasmic transduction domain A"/>
    <property type="match status" value="1"/>
</dbReference>
<dbReference type="CDD" id="cd02081">
    <property type="entry name" value="P-type_ATPase_Ca_PMCA-like"/>
    <property type="match status" value="1"/>
</dbReference>
<dbReference type="SFLD" id="SFLDF00027">
    <property type="entry name" value="p-type_atpase"/>
    <property type="match status" value="1"/>
</dbReference>
<dbReference type="SUPFAM" id="SSF81660">
    <property type="entry name" value="Metal cation-transporting ATPase, ATP-binding domain N"/>
    <property type="match status" value="1"/>
</dbReference>
<evidence type="ECO:0000256" key="9">
    <source>
        <dbReference type="ARBA" id="ARBA00022840"/>
    </source>
</evidence>
<dbReference type="InterPro" id="IPR018303">
    <property type="entry name" value="ATPase_P-typ_P_site"/>
</dbReference>
<dbReference type="SFLD" id="SFLDG00002">
    <property type="entry name" value="C1.7:_P-type_atpase_like"/>
    <property type="match status" value="1"/>
</dbReference>
<dbReference type="AlphaFoldDB" id="A0A139H1D2"/>
<keyword evidence="13 17" id="KW-0406">Ion transport</keyword>
<accession>A0A139H1D2</accession>
<dbReference type="PANTHER" id="PTHR24093">
    <property type="entry name" value="CATION TRANSPORTING ATPASE"/>
    <property type="match status" value="1"/>
</dbReference>
<dbReference type="SUPFAM" id="SSF81665">
    <property type="entry name" value="Calcium ATPase, transmembrane domain M"/>
    <property type="match status" value="1"/>
</dbReference>
<dbReference type="GO" id="GO:0005886">
    <property type="term" value="C:plasma membrane"/>
    <property type="evidence" value="ECO:0007669"/>
    <property type="project" value="TreeGrafter"/>
</dbReference>
<dbReference type="GO" id="GO:0016887">
    <property type="term" value="F:ATP hydrolysis activity"/>
    <property type="evidence" value="ECO:0007669"/>
    <property type="project" value="InterPro"/>
</dbReference>
<dbReference type="FunFam" id="3.40.50.1000:FF:000018">
    <property type="entry name" value="Calcium-transporting ATPase"/>
    <property type="match status" value="1"/>
</dbReference>
<dbReference type="EC" id="7.2.2.10" evidence="17"/>
<comment type="catalytic activity">
    <reaction evidence="15 17">
        <text>Ca(2+)(in) + ATP + H2O = Ca(2+)(out) + ADP + phosphate + H(+)</text>
        <dbReference type="Rhea" id="RHEA:18105"/>
        <dbReference type="ChEBI" id="CHEBI:15377"/>
        <dbReference type="ChEBI" id="CHEBI:15378"/>
        <dbReference type="ChEBI" id="CHEBI:29108"/>
        <dbReference type="ChEBI" id="CHEBI:30616"/>
        <dbReference type="ChEBI" id="CHEBI:43474"/>
        <dbReference type="ChEBI" id="CHEBI:456216"/>
        <dbReference type="EC" id="7.2.2.10"/>
    </reaction>
</comment>
<dbReference type="InterPro" id="IPR004014">
    <property type="entry name" value="ATPase_P-typ_cation-transptr_N"/>
</dbReference>
<dbReference type="Pfam" id="PF00689">
    <property type="entry name" value="Cation_ATPase_C"/>
    <property type="match status" value="1"/>
</dbReference>
<dbReference type="GO" id="GO:0005524">
    <property type="term" value="F:ATP binding"/>
    <property type="evidence" value="ECO:0007669"/>
    <property type="project" value="UniProtKB-KW"/>
</dbReference>
<feature type="domain" description="Cation-transporting P-type ATPase N-terminal" evidence="19">
    <location>
        <begin position="144"/>
        <end position="260"/>
    </location>
</feature>
<evidence type="ECO:0000256" key="5">
    <source>
        <dbReference type="ARBA" id="ARBA00022692"/>
    </source>
</evidence>
<keyword evidence="21" id="KW-1185">Reference proteome</keyword>